<reference evidence="1 2" key="1">
    <citation type="submission" date="2015-11" db="EMBL/GenBank/DDBJ databases">
        <title>Expanding the genomic diversity of Burkholderia species for the development of highly accurate diagnostics.</title>
        <authorList>
            <person name="Sahl J."/>
            <person name="Keim P."/>
            <person name="Wagner D."/>
        </authorList>
    </citation>
    <scope>NUCLEOTIDE SEQUENCE [LARGE SCALE GENOMIC DNA]</scope>
    <source>
        <strain evidence="1 2">MSMB1301WGS</strain>
    </source>
</reference>
<accession>A0A106DPS5</accession>
<name>A0A106DPS5_9BURK</name>
<keyword evidence="2" id="KW-1185">Reference proteome</keyword>
<dbReference type="EMBL" id="LPEQ01000098">
    <property type="protein sequence ID" value="KVV43743.1"/>
    <property type="molecule type" value="Genomic_DNA"/>
</dbReference>
<protein>
    <submittedName>
        <fullName evidence="1">Uncharacterized protein</fullName>
    </submittedName>
</protein>
<evidence type="ECO:0000313" key="2">
    <source>
        <dbReference type="Proteomes" id="UP000062317"/>
    </source>
</evidence>
<sequence length="71" mass="7663">MRGLSGPRAVPPSCRFGVTFVPPSSPRTSSFPNPHHTFAPRAAIVRARRRANVGIPREARAARLRAISTSS</sequence>
<evidence type="ECO:0000313" key="1">
    <source>
        <dbReference type="EMBL" id="KVV43743.1"/>
    </source>
</evidence>
<gene>
    <name evidence="1" type="ORF">WT27_09645</name>
</gene>
<organism evidence="1 2">
    <name type="scientific">Burkholderia territorii</name>
    <dbReference type="NCBI Taxonomy" id="1503055"/>
    <lineage>
        <taxon>Bacteria</taxon>
        <taxon>Pseudomonadati</taxon>
        <taxon>Pseudomonadota</taxon>
        <taxon>Betaproteobacteria</taxon>
        <taxon>Burkholderiales</taxon>
        <taxon>Burkholderiaceae</taxon>
        <taxon>Burkholderia</taxon>
        <taxon>Burkholderia cepacia complex</taxon>
    </lineage>
</organism>
<dbReference type="Proteomes" id="UP000062317">
    <property type="component" value="Unassembled WGS sequence"/>
</dbReference>
<comment type="caution">
    <text evidence="1">The sequence shown here is derived from an EMBL/GenBank/DDBJ whole genome shotgun (WGS) entry which is preliminary data.</text>
</comment>
<dbReference type="AlphaFoldDB" id="A0A106DPS5"/>
<proteinExistence type="predicted"/>